<dbReference type="HOGENOM" id="CLU_076340_0_0_3"/>
<dbReference type="EnsemblBacteria" id="ACC78969">
    <property type="protein sequence ID" value="ACC78969"/>
    <property type="gene ID" value="Npun_R0172"/>
</dbReference>
<reference evidence="3" key="1">
    <citation type="submission" date="2008-04" db="EMBL/GenBank/DDBJ databases">
        <title>Complete sequence of chromosome of Nostoc punctiforme ATCC 29133.</title>
        <authorList>
            <consortium name="US DOE Joint Genome Institute"/>
            <person name="Copeland A."/>
            <person name="Lucas S."/>
            <person name="Lapidus A."/>
            <person name="Glavina del Rio T."/>
            <person name="Dalin E."/>
            <person name="Tice H."/>
            <person name="Pitluck S."/>
            <person name="Chain P."/>
            <person name="Malfatti S."/>
            <person name="Shin M."/>
            <person name="Vergez L."/>
            <person name="Schmutz J."/>
            <person name="Larimer F."/>
            <person name="Land M."/>
            <person name="Hauser L."/>
            <person name="Kyrpides N."/>
            <person name="Kim E."/>
            <person name="Meeks J.C."/>
            <person name="Elhai J."/>
            <person name="Campbell E.L."/>
            <person name="Thiel T."/>
            <person name="Longmire J."/>
            <person name="Potts M."/>
            <person name="Atlas R."/>
        </authorList>
    </citation>
    <scope>NUCLEOTIDE SEQUENCE [LARGE SCALE GENOMIC DNA]</scope>
    <source>
        <strain evidence="3">ATCC 29133 / PCC 73102</strain>
    </source>
</reference>
<evidence type="ECO:0000313" key="3">
    <source>
        <dbReference type="Proteomes" id="UP000001191"/>
    </source>
</evidence>
<keyword evidence="3" id="KW-1185">Reference proteome</keyword>
<dbReference type="eggNOG" id="COG1680">
    <property type="taxonomic scope" value="Bacteria"/>
</dbReference>
<dbReference type="EMBL" id="CP001037">
    <property type="protein sequence ID" value="ACC78969.1"/>
    <property type="molecule type" value="Genomic_DNA"/>
</dbReference>
<dbReference type="OrthoDB" id="2851198at2"/>
<dbReference type="InterPro" id="IPR049511">
    <property type="entry name" value="PGH-like_rpt"/>
</dbReference>
<dbReference type="RefSeq" id="WP_012406998.1">
    <property type="nucleotide sequence ID" value="NC_010628.1"/>
</dbReference>
<dbReference type="STRING" id="63737.Npun_R0172"/>
<dbReference type="AlphaFoldDB" id="B2J3N9"/>
<organism evidence="2 3">
    <name type="scientific">Nostoc punctiforme (strain ATCC 29133 / PCC 73102)</name>
    <dbReference type="NCBI Taxonomy" id="63737"/>
    <lineage>
        <taxon>Bacteria</taxon>
        <taxon>Bacillati</taxon>
        <taxon>Cyanobacteriota</taxon>
        <taxon>Cyanophyceae</taxon>
        <taxon>Nostocales</taxon>
        <taxon>Nostocaceae</taxon>
        <taxon>Nostoc</taxon>
    </lineage>
</organism>
<reference evidence="2 3" key="2">
    <citation type="journal article" date="2013" name="Plant Physiol.">
        <title>A Nostoc punctiforme Sugar Transporter Necessary to Establish a Cyanobacterium-Plant Symbiosis.</title>
        <authorList>
            <person name="Ekman M."/>
            <person name="Picossi S."/>
            <person name="Campbell E.L."/>
            <person name="Meeks J.C."/>
            <person name="Flores E."/>
        </authorList>
    </citation>
    <scope>NUCLEOTIDE SEQUENCE [LARGE SCALE GENOMIC DNA]</scope>
    <source>
        <strain evidence="3">ATCC 29133 / PCC 73102</strain>
    </source>
</reference>
<name>B2J3N9_NOSP7</name>
<sequence length="316" mass="34394">MFIRSLTFTASSAALLATLVSSAFAAPINFANSVSNSETNTKVIAQNVAQLQRIPDVRRQAIANGQDRYAAIWVKSGSGAWEARHGLTSAQYQATFDKLVGEGYRLVDVSGYEVKGQGRYAAIWVKSGGPAWQARHGLTSAQYQATFDKLVGEGYRLVHVSGYAVNGQDRYAAIWEKSDGPAWQARHGLTSAQYQATFDKLVGEGYRLVDVSGYGVNGQDRYAAIWVKSGGPAWQARHGLTSAQYQATFDKLVGEGYRLVDVSGYDVNGQNRYAAIWEKSGGSAWQARHGLTSAQYQATFDKLVGEGYRLVDVSGY</sequence>
<accession>B2J3N9</accession>
<dbReference type="KEGG" id="npu:Npun_R0172"/>
<gene>
    <name evidence="2" type="ordered locus">Npun_R0172</name>
</gene>
<evidence type="ECO:0000256" key="1">
    <source>
        <dbReference type="SAM" id="SignalP"/>
    </source>
</evidence>
<dbReference type="Proteomes" id="UP000001191">
    <property type="component" value="Chromosome"/>
</dbReference>
<evidence type="ECO:0000313" key="2">
    <source>
        <dbReference type="EMBL" id="ACC78969.1"/>
    </source>
</evidence>
<feature type="signal peptide" evidence="1">
    <location>
        <begin position="1"/>
        <end position="25"/>
    </location>
</feature>
<feature type="chain" id="PRO_5002779086" evidence="1">
    <location>
        <begin position="26"/>
        <end position="316"/>
    </location>
</feature>
<dbReference type="Pfam" id="PF17660">
    <property type="entry name" value="BTRD1"/>
    <property type="match status" value="6"/>
</dbReference>
<keyword evidence="1" id="KW-0732">Signal</keyword>
<proteinExistence type="predicted"/>
<protein>
    <submittedName>
        <fullName evidence="2">Uncharacterized protein</fullName>
    </submittedName>
</protein>